<dbReference type="SUPFAM" id="SSF52833">
    <property type="entry name" value="Thioredoxin-like"/>
    <property type="match status" value="1"/>
</dbReference>
<dbReference type="STRING" id="1280954.HPO_17908"/>
<gene>
    <name evidence="7" type="ORF">HPO_17908</name>
</gene>
<name>A0A062V9M7_9PROT</name>
<dbReference type="Gene3D" id="3.40.30.10">
    <property type="entry name" value="Glutaredoxin"/>
    <property type="match status" value="1"/>
</dbReference>
<keyword evidence="4" id="KW-0676">Redox-active center</keyword>
<evidence type="ECO:0000256" key="2">
    <source>
        <dbReference type="ARBA" id="ARBA00022748"/>
    </source>
</evidence>
<dbReference type="InterPro" id="IPR013766">
    <property type="entry name" value="Thioredoxin_domain"/>
</dbReference>
<evidence type="ECO:0000256" key="3">
    <source>
        <dbReference type="ARBA" id="ARBA00023157"/>
    </source>
</evidence>
<accession>A0A062V9M7</accession>
<dbReference type="PANTHER" id="PTHR42852:SF6">
    <property type="entry name" value="THIOL:DISULFIDE INTERCHANGE PROTEIN DSBE"/>
    <property type="match status" value="1"/>
</dbReference>
<comment type="caution">
    <text evidence="7">The sequence shown here is derived from an EMBL/GenBank/DDBJ whole genome shotgun (WGS) entry which is preliminary data.</text>
</comment>
<keyword evidence="3" id="KW-1015">Disulfide bond</keyword>
<keyword evidence="5" id="KW-0472">Membrane</keyword>
<dbReference type="GO" id="GO:0015036">
    <property type="term" value="F:disulfide oxidoreductase activity"/>
    <property type="evidence" value="ECO:0007669"/>
    <property type="project" value="UniProtKB-ARBA"/>
</dbReference>
<dbReference type="EMBL" id="ARYM01000032">
    <property type="protein sequence ID" value="KCZ96826.1"/>
    <property type="molecule type" value="Genomic_DNA"/>
</dbReference>
<evidence type="ECO:0000256" key="5">
    <source>
        <dbReference type="SAM" id="Phobius"/>
    </source>
</evidence>
<keyword evidence="8" id="KW-1185">Reference proteome</keyword>
<protein>
    <submittedName>
        <fullName evidence="7">Redoxin domain-containing protein</fullName>
    </submittedName>
</protein>
<dbReference type="PROSITE" id="PS00194">
    <property type="entry name" value="THIOREDOXIN_1"/>
    <property type="match status" value="1"/>
</dbReference>
<dbReference type="Pfam" id="PF08534">
    <property type="entry name" value="Redoxin"/>
    <property type="match status" value="1"/>
</dbReference>
<dbReference type="GO" id="GO:0017004">
    <property type="term" value="P:cytochrome complex assembly"/>
    <property type="evidence" value="ECO:0007669"/>
    <property type="project" value="UniProtKB-KW"/>
</dbReference>
<organism evidence="7 8">
    <name type="scientific">Hyphomonas polymorpha PS728</name>
    <dbReference type="NCBI Taxonomy" id="1280954"/>
    <lineage>
        <taxon>Bacteria</taxon>
        <taxon>Pseudomonadati</taxon>
        <taxon>Pseudomonadota</taxon>
        <taxon>Alphaproteobacteria</taxon>
        <taxon>Hyphomonadales</taxon>
        <taxon>Hyphomonadaceae</taxon>
        <taxon>Hyphomonas</taxon>
    </lineage>
</organism>
<dbReference type="PANTHER" id="PTHR42852">
    <property type="entry name" value="THIOL:DISULFIDE INTERCHANGE PROTEIN DSBE"/>
    <property type="match status" value="1"/>
</dbReference>
<evidence type="ECO:0000256" key="1">
    <source>
        <dbReference type="ARBA" id="ARBA00004196"/>
    </source>
</evidence>
<dbReference type="Proteomes" id="UP000027100">
    <property type="component" value="Unassembled WGS sequence"/>
</dbReference>
<reference evidence="7 8" key="1">
    <citation type="journal article" date="2014" name="Antonie Van Leeuwenhoek">
        <title>Hyphomonas beringensis sp. nov. and Hyphomonas chukchiensis sp. nov., isolated from surface seawater of the Bering Sea and Chukchi Sea.</title>
        <authorList>
            <person name="Li C."/>
            <person name="Lai Q."/>
            <person name="Li G."/>
            <person name="Dong C."/>
            <person name="Wang J."/>
            <person name="Liao Y."/>
            <person name="Shao Z."/>
        </authorList>
    </citation>
    <scope>NUCLEOTIDE SEQUENCE [LARGE SCALE GENOMIC DNA]</scope>
    <source>
        <strain evidence="7 8">PS728</strain>
    </source>
</reference>
<dbReference type="eggNOG" id="COG0526">
    <property type="taxonomic scope" value="Bacteria"/>
</dbReference>
<dbReference type="InterPro" id="IPR013740">
    <property type="entry name" value="Redoxin"/>
</dbReference>
<dbReference type="InterPro" id="IPR050553">
    <property type="entry name" value="Thioredoxin_ResA/DsbE_sf"/>
</dbReference>
<feature type="transmembrane region" description="Helical" evidence="5">
    <location>
        <begin position="28"/>
        <end position="54"/>
    </location>
</feature>
<dbReference type="InterPro" id="IPR017937">
    <property type="entry name" value="Thioredoxin_CS"/>
</dbReference>
<keyword evidence="2" id="KW-0201">Cytochrome c-type biogenesis</keyword>
<evidence type="ECO:0000313" key="7">
    <source>
        <dbReference type="EMBL" id="KCZ96826.1"/>
    </source>
</evidence>
<dbReference type="GO" id="GO:0030313">
    <property type="term" value="C:cell envelope"/>
    <property type="evidence" value="ECO:0007669"/>
    <property type="project" value="UniProtKB-SubCell"/>
</dbReference>
<feature type="transmembrane region" description="Helical" evidence="5">
    <location>
        <begin position="61"/>
        <end position="82"/>
    </location>
</feature>
<dbReference type="PROSITE" id="PS51352">
    <property type="entry name" value="THIOREDOXIN_2"/>
    <property type="match status" value="1"/>
</dbReference>
<dbReference type="OrthoDB" id="9799347at2"/>
<sequence>MERGDDWCVGRAPGFRGPEYPAYLAEPWSILAVWQGGFTAWAGVLAAAGVILVGGKGRRSAVVLAAGAGLLFAVFQAASFALETREKTPFPMDVQIETLEQTPLQLESLAGRPFVVNLWASWCGPCRREMPMLVEVAEGSAVPVLLINQGEDSSVIRKFLEREGIQSGMILLDPDQSLSAAVGSRALPATLFVGADGMIYKTHVGEISRAALMNGIREIESALK</sequence>
<evidence type="ECO:0000256" key="4">
    <source>
        <dbReference type="ARBA" id="ARBA00023284"/>
    </source>
</evidence>
<keyword evidence="5" id="KW-0812">Transmembrane</keyword>
<dbReference type="InterPro" id="IPR036249">
    <property type="entry name" value="Thioredoxin-like_sf"/>
</dbReference>
<evidence type="ECO:0000313" key="8">
    <source>
        <dbReference type="Proteomes" id="UP000027100"/>
    </source>
</evidence>
<keyword evidence="5" id="KW-1133">Transmembrane helix</keyword>
<dbReference type="RefSeq" id="WP_051612797.1">
    <property type="nucleotide sequence ID" value="NZ_ARYM01000032.1"/>
</dbReference>
<comment type="subcellular location">
    <subcellularLocation>
        <location evidence="1">Cell envelope</location>
    </subcellularLocation>
</comment>
<evidence type="ECO:0000259" key="6">
    <source>
        <dbReference type="PROSITE" id="PS51352"/>
    </source>
</evidence>
<feature type="domain" description="Thioredoxin" evidence="6">
    <location>
        <begin position="71"/>
        <end position="224"/>
    </location>
</feature>
<dbReference type="AlphaFoldDB" id="A0A062V9M7"/>
<dbReference type="PATRIC" id="fig|1280954.3.peg.3607"/>
<proteinExistence type="predicted"/>
<dbReference type="CDD" id="cd02966">
    <property type="entry name" value="TlpA_like_family"/>
    <property type="match status" value="1"/>
</dbReference>